<name>A0A0A9ERZ9_ARUDO</name>
<reference evidence="1" key="1">
    <citation type="submission" date="2014-09" db="EMBL/GenBank/DDBJ databases">
        <authorList>
            <person name="Magalhaes I.L.F."/>
            <person name="Oliveira U."/>
            <person name="Santos F.R."/>
            <person name="Vidigal T.H.D.A."/>
            <person name="Brescovit A.D."/>
            <person name="Santos A.J."/>
        </authorList>
    </citation>
    <scope>NUCLEOTIDE SEQUENCE</scope>
    <source>
        <tissue evidence="1">Shoot tissue taken approximately 20 cm above the soil surface</tissue>
    </source>
</reference>
<dbReference type="AlphaFoldDB" id="A0A0A9ERZ9"/>
<reference evidence="1" key="2">
    <citation type="journal article" date="2015" name="Data Brief">
        <title>Shoot transcriptome of the giant reed, Arundo donax.</title>
        <authorList>
            <person name="Barrero R.A."/>
            <person name="Guerrero F.D."/>
            <person name="Moolhuijzen P."/>
            <person name="Goolsby J.A."/>
            <person name="Tidwell J."/>
            <person name="Bellgard S.E."/>
            <person name="Bellgard M.I."/>
        </authorList>
    </citation>
    <scope>NUCLEOTIDE SEQUENCE</scope>
    <source>
        <tissue evidence="1">Shoot tissue taken approximately 20 cm above the soil surface</tissue>
    </source>
</reference>
<evidence type="ECO:0000313" key="1">
    <source>
        <dbReference type="EMBL" id="JAE01784.1"/>
    </source>
</evidence>
<organism evidence="1">
    <name type="scientific">Arundo donax</name>
    <name type="common">Giant reed</name>
    <name type="synonym">Donax arundinaceus</name>
    <dbReference type="NCBI Taxonomy" id="35708"/>
    <lineage>
        <taxon>Eukaryota</taxon>
        <taxon>Viridiplantae</taxon>
        <taxon>Streptophyta</taxon>
        <taxon>Embryophyta</taxon>
        <taxon>Tracheophyta</taxon>
        <taxon>Spermatophyta</taxon>
        <taxon>Magnoliopsida</taxon>
        <taxon>Liliopsida</taxon>
        <taxon>Poales</taxon>
        <taxon>Poaceae</taxon>
        <taxon>PACMAD clade</taxon>
        <taxon>Arundinoideae</taxon>
        <taxon>Arundineae</taxon>
        <taxon>Arundo</taxon>
    </lineage>
</organism>
<dbReference type="EMBL" id="GBRH01196112">
    <property type="protein sequence ID" value="JAE01784.1"/>
    <property type="molecule type" value="Transcribed_RNA"/>
</dbReference>
<accession>A0A0A9ERZ9</accession>
<protein>
    <submittedName>
        <fullName evidence="1">Uncharacterized protein</fullName>
    </submittedName>
</protein>
<proteinExistence type="predicted"/>
<sequence length="41" mass="4463">MGAFLDPSHISPSKRVVSSLLQRGVPVPAHNVVTPIFRHTN</sequence>